<protein>
    <recommendedName>
        <fullName evidence="2">VWFA domain-containing protein</fullName>
    </recommendedName>
</protein>
<organism evidence="3 4">
    <name type="scientific">Sandaracinus amylolyticus</name>
    <dbReference type="NCBI Taxonomy" id="927083"/>
    <lineage>
        <taxon>Bacteria</taxon>
        <taxon>Pseudomonadati</taxon>
        <taxon>Myxococcota</taxon>
        <taxon>Polyangia</taxon>
        <taxon>Polyangiales</taxon>
        <taxon>Sandaracinaceae</taxon>
        <taxon>Sandaracinus</taxon>
    </lineage>
</organism>
<dbReference type="InterPro" id="IPR051266">
    <property type="entry name" value="CLCR"/>
</dbReference>
<dbReference type="SUPFAM" id="SSF53300">
    <property type="entry name" value="vWA-like"/>
    <property type="match status" value="1"/>
</dbReference>
<dbReference type="InterPro" id="IPR036465">
    <property type="entry name" value="vWFA_dom_sf"/>
</dbReference>
<dbReference type="InterPro" id="IPR002035">
    <property type="entry name" value="VWF_A"/>
</dbReference>
<dbReference type="PANTHER" id="PTHR10579">
    <property type="entry name" value="CALCIUM-ACTIVATED CHLORIDE CHANNEL REGULATOR"/>
    <property type="match status" value="1"/>
</dbReference>
<gene>
    <name evidence="3" type="ORF">DB32_007117</name>
</gene>
<evidence type="ECO:0000256" key="1">
    <source>
        <dbReference type="SAM" id="MobiDB-lite"/>
    </source>
</evidence>
<evidence type="ECO:0000313" key="4">
    <source>
        <dbReference type="Proteomes" id="UP000034883"/>
    </source>
</evidence>
<dbReference type="Gene3D" id="3.40.50.410">
    <property type="entry name" value="von Willebrand factor, type A domain"/>
    <property type="match status" value="1"/>
</dbReference>
<keyword evidence="4" id="KW-1185">Reference proteome</keyword>
<dbReference type="Pfam" id="PF00092">
    <property type="entry name" value="VWA"/>
    <property type="match status" value="1"/>
</dbReference>
<dbReference type="EMBL" id="CP011125">
    <property type="protein sequence ID" value="AKF09968.1"/>
    <property type="molecule type" value="Genomic_DNA"/>
</dbReference>
<dbReference type="SMART" id="SM00327">
    <property type="entry name" value="VWA"/>
    <property type="match status" value="1"/>
</dbReference>
<dbReference type="Proteomes" id="UP000034883">
    <property type="component" value="Chromosome"/>
</dbReference>
<dbReference type="STRING" id="927083.DB32_007117"/>
<feature type="domain" description="VWFA" evidence="2">
    <location>
        <begin position="54"/>
        <end position="231"/>
    </location>
</feature>
<evidence type="ECO:0000259" key="2">
    <source>
        <dbReference type="PROSITE" id="PS50234"/>
    </source>
</evidence>
<dbReference type="AlphaFoldDB" id="A0A0F6W871"/>
<dbReference type="KEGG" id="samy:DB32_007117"/>
<evidence type="ECO:0000313" key="3">
    <source>
        <dbReference type="EMBL" id="AKF09968.1"/>
    </source>
</evidence>
<proteinExistence type="predicted"/>
<reference evidence="3 4" key="1">
    <citation type="submission" date="2015-03" db="EMBL/GenBank/DDBJ databases">
        <title>Genome assembly of Sandaracinus amylolyticus DSM 53668.</title>
        <authorList>
            <person name="Sharma G."/>
            <person name="Subramanian S."/>
        </authorList>
    </citation>
    <scope>NUCLEOTIDE SEQUENCE [LARGE SCALE GENOMIC DNA]</scope>
    <source>
        <strain evidence="3 4">DSM 53668</strain>
    </source>
</reference>
<feature type="compositionally biased region" description="Low complexity" evidence="1">
    <location>
        <begin position="401"/>
        <end position="414"/>
    </location>
</feature>
<dbReference type="PANTHER" id="PTHR10579:SF43">
    <property type="entry name" value="ZINC FINGER (C3HC4-TYPE RING FINGER) FAMILY PROTEIN"/>
    <property type="match status" value="1"/>
</dbReference>
<accession>A0A0F6W871</accession>
<feature type="region of interest" description="Disordered" evidence="1">
    <location>
        <begin position="397"/>
        <end position="436"/>
    </location>
</feature>
<sequence length="436" mass="45986">MIGLVGRARAQDTWVGGAPLQGRVVVGGAGEAWVGVWVDAPNVVAPPSARAPMAVSLVIDTSGSMAGDKIQNARMAAQSLIESLADGDVVSVYGFSNAVTEIAPPTVVNAATRGMLIQRAGMIVAGGGTNLWDGMQAGIGRIAQAPATHPVRRVFVISDGRANVGPSDPQSLGDLAARATEWGTQVTAIGVGYDYDPQTLQAMVVRSAGRLHHLGAPHQMAAILEHELQRMQRSVALDGTIEIVPAPGVIILGGATTGAVIEGGRLRFALGALDAGQRREVLFRVRMSAPRAGDQPLANVRLSYRTPDSRDLRTQQTVLRYEATTDTRAVASAPTTPRVAAMVAQHEASEAQRRAADMLARGEAERAQRELAAARVQLDRTVTTYHFDDAQIEGDLRRRSASVGRDADAAGAARTESEQRARSYELQAAPMAAEGY</sequence>
<dbReference type="PROSITE" id="PS50234">
    <property type="entry name" value="VWFA"/>
    <property type="match status" value="1"/>
</dbReference>
<name>A0A0F6W871_9BACT</name>